<dbReference type="Proteomes" id="UP001292094">
    <property type="component" value="Unassembled WGS sequence"/>
</dbReference>
<organism evidence="2 3">
    <name type="scientific">Petrolisthes manimaculis</name>
    <dbReference type="NCBI Taxonomy" id="1843537"/>
    <lineage>
        <taxon>Eukaryota</taxon>
        <taxon>Metazoa</taxon>
        <taxon>Ecdysozoa</taxon>
        <taxon>Arthropoda</taxon>
        <taxon>Crustacea</taxon>
        <taxon>Multicrustacea</taxon>
        <taxon>Malacostraca</taxon>
        <taxon>Eumalacostraca</taxon>
        <taxon>Eucarida</taxon>
        <taxon>Decapoda</taxon>
        <taxon>Pleocyemata</taxon>
        <taxon>Anomura</taxon>
        <taxon>Galatheoidea</taxon>
        <taxon>Porcellanidae</taxon>
        <taxon>Petrolisthes</taxon>
    </lineage>
</organism>
<evidence type="ECO:0000313" key="2">
    <source>
        <dbReference type="EMBL" id="KAK4309190.1"/>
    </source>
</evidence>
<evidence type="ECO:0000313" key="3">
    <source>
        <dbReference type="Proteomes" id="UP001292094"/>
    </source>
</evidence>
<accession>A0AAE1PKZ7</accession>
<feature type="compositionally biased region" description="Basic and acidic residues" evidence="1">
    <location>
        <begin position="80"/>
        <end position="93"/>
    </location>
</feature>
<evidence type="ECO:0000256" key="1">
    <source>
        <dbReference type="SAM" id="MobiDB-lite"/>
    </source>
</evidence>
<dbReference type="EMBL" id="JAWZYT010001784">
    <property type="protein sequence ID" value="KAK4309190.1"/>
    <property type="molecule type" value="Genomic_DNA"/>
</dbReference>
<keyword evidence="3" id="KW-1185">Reference proteome</keyword>
<sequence>MSKALTTHLYNIDPSLERSLKAKRLIESVMLPYIELQKKMRTKVLQTTITEFFNHRVPNPDAPEPVQPSTSGNTGSSHLSHCESEWSRFSDNE</sequence>
<feature type="region of interest" description="Disordered" evidence="1">
    <location>
        <begin position="54"/>
        <end position="93"/>
    </location>
</feature>
<feature type="compositionally biased region" description="Polar residues" evidence="1">
    <location>
        <begin position="67"/>
        <end position="79"/>
    </location>
</feature>
<gene>
    <name evidence="2" type="ORF">Pmani_019154</name>
</gene>
<name>A0AAE1PKZ7_9EUCA</name>
<proteinExistence type="predicted"/>
<comment type="caution">
    <text evidence="2">The sequence shown here is derived from an EMBL/GenBank/DDBJ whole genome shotgun (WGS) entry which is preliminary data.</text>
</comment>
<protein>
    <submittedName>
        <fullName evidence="2">Uncharacterized protein</fullName>
    </submittedName>
</protein>
<dbReference type="AlphaFoldDB" id="A0AAE1PKZ7"/>
<reference evidence="2" key="1">
    <citation type="submission" date="2023-11" db="EMBL/GenBank/DDBJ databases">
        <title>Genome assemblies of two species of porcelain crab, Petrolisthes cinctipes and Petrolisthes manimaculis (Anomura: Porcellanidae).</title>
        <authorList>
            <person name="Angst P."/>
        </authorList>
    </citation>
    <scope>NUCLEOTIDE SEQUENCE</scope>
    <source>
        <strain evidence="2">PB745_02</strain>
        <tissue evidence="2">Gill</tissue>
    </source>
</reference>